<dbReference type="AlphaFoldDB" id="A0A2K6ESY1"/>
<dbReference type="Pfam" id="PF00087">
    <property type="entry name" value="Toxin_TOLIP"/>
    <property type="match status" value="1"/>
</dbReference>
<dbReference type="Ensembl" id="ENSPCOT00000015148.1">
    <property type="protein sequence ID" value="ENSPCOP00000004831.1"/>
    <property type="gene ID" value="ENSPCOG00000013190.1"/>
</dbReference>
<dbReference type="PANTHER" id="PTHR15049:SF1">
    <property type="entry name" value="LYMPHOCYTE ANTIGEN 6K"/>
    <property type="match status" value="1"/>
</dbReference>
<dbReference type="Proteomes" id="UP000233160">
    <property type="component" value="Unassembled WGS sequence"/>
</dbReference>
<keyword evidence="4" id="KW-1185">Reference proteome</keyword>
<dbReference type="InterPro" id="IPR035076">
    <property type="entry name" value="Toxin/TOLIP"/>
</dbReference>
<dbReference type="OMA" id="CEMENSF"/>
<sequence length="70" mass="7745">MALLALLLVAGLPLVQAETNKTATQEAARLRCHVCEQENDFTCKNSQKCGEDEKFCAIITVSEYLHSCWG</sequence>
<proteinExistence type="predicted"/>
<evidence type="ECO:0000256" key="1">
    <source>
        <dbReference type="SAM" id="SignalP"/>
    </source>
</evidence>
<evidence type="ECO:0000313" key="4">
    <source>
        <dbReference type="Proteomes" id="UP000233160"/>
    </source>
</evidence>
<organism evidence="3 4">
    <name type="scientific">Propithecus coquereli</name>
    <name type="common">Coquerel's sifaka</name>
    <name type="synonym">Propithecus verreauxi coquereli</name>
    <dbReference type="NCBI Taxonomy" id="379532"/>
    <lineage>
        <taxon>Eukaryota</taxon>
        <taxon>Metazoa</taxon>
        <taxon>Chordata</taxon>
        <taxon>Craniata</taxon>
        <taxon>Vertebrata</taxon>
        <taxon>Euteleostomi</taxon>
        <taxon>Mammalia</taxon>
        <taxon>Eutheria</taxon>
        <taxon>Euarchontoglires</taxon>
        <taxon>Primates</taxon>
        <taxon>Strepsirrhini</taxon>
        <taxon>Lemuriformes</taxon>
        <taxon>Indriidae</taxon>
        <taxon>Propithecus</taxon>
    </lineage>
</organism>
<dbReference type="GO" id="GO:0007339">
    <property type="term" value="P:binding of sperm to zona pellucida"/>
    <property type="evidence" value="ECO:0007669"/>
    <property type="project" value="TreeGrafter"/>
</dbReference>
<name>A0A2K6ESY1_PROCO</name>
<keyword evidence="1" id="KW-0732">Signal</keyword>
<evidence type="ECO:0000259" key="2">
    <source>
        <dbReference type="Pfam" id="PF00087"/>
    </source>
</evidence>
<feature type="domain" description="Snake toxin/toxin-like" evidence="2">
    <location>
        <begin position="30"/>
        <end position="63"/>
    </location>
</feature>
<reference evidence="3" key="1">
    <citation type="submission" date="2025-08" db="UniProtKB">
        <authorList>
            <consortium name="Ensembl"/>
        </authorList>
    </citation>
    <scope>IDENTIFICATION</scope>
</reference>
<dbReference type="PANTHER" id="PTHR15049">
    <property type="entry name" value="GLYCOSYL-PHOSPHATIDYLINOSITOL-ANCHORED MOLECULE-LIKE PROTEIN-RELATED"/>
    <property type="match status" value="1"/>
</dbReference>
<feature type="signal peptide" evidence="1">
    <location>
        <begin position="1"/>
        <end position="17"/>
    </location>
</feature>
<dbReference type="GO" id="GO:0001669">
    <property type="term" value="C:acrosomal vesicle"/>
    <property type="evidence" value="ECO:0007669"/>
    <property type="project" value="TreeGrafter"/>
</dbReference>
<feature type="chain" id="PRO_5014407007" description="Snake toxin/toxin-like domain-containing protein" evidence="1">
    <location>
        <begin position="18"/>
        <end position="70"/>
    </location>
</feature>
<dbReference type="InterPro" id="IPR052874">
    <property type="entry name" value="Sperm-ZP_regulatory"/>
</dbReference>
<accession>A0A2K6ESY1</accession>
<reference evidence="3" key="2">
    <citation type="submission" date="2025-09" db="UniProtKB">
        <authorList>
            <consortium name="Ensembl"/>
        </authorList>
    </citation>
    <scope>IDENTIFICATION</scope>
</reference>
<dbReference type="STRING" id="379532.ENSPCOP00000004831"/>
<evidence type="ECO:0000313" key="3">
    <source>
        <dbReference type="Ensembl" id="ENSPCOP00000004831.1"/>
    </source>
</evidence>
<protein>
    <recommendedName>
        <fullName evidence="2">Snake toxin/toxin-like domain-containing protein</fullName>
    </recommendedName>
</protein>